<dbReference type="PANTHER" id="PTHR30244:SF34">
    <property type="entry name" value="DTDP-4-AMINO-4,6-DIDEOXYGALACTOSE TRANSAMINASE"/>
    <property type="match status" value="1"/>
</dbReference>
<dbReference type="CDD" id="cd00616">
    <property type="entry name" value="AHBA_syn"/>
    <property type="match status" value="1"/>
</dbReference>
<evidence type="ECO:0000256" key="4">
    <source>
        <dbReference type="RuleBase" id="RU004508"/>
    </source>
</evidence>
<dbReference type="InterPro" id="IPR015424">
    <property type="entry name" value="PyrdxlP-dep_Trfase"/>
</dbReference>
<dbReference type="EMBL" id="AOSV01000004">
    <property type="protein sequence ID" value="EMG38410.1"/>
    <property type="molecule type" value="Genomic_DNA"/>
</dbReference>
<name>M5PWQ2_DESAF</name>
<feature type="active site" description="Proton acceptor" evidence="2">
    <location>
        <position position="205"/>
    </location>
</feature>
<comment type="similarity">
    <text evidence="1 4">Belongs to the DegT/DnrJ/EryC1 family.</text>
</comment>
<dbReference type="Gene3D" id="3.90.1150.10">
    <property type="entry name" value="Aspartate Aminotransferase, domain 1"/>
    <property type="match status" value="1"/>
</dbReference>
<organism evidence="5 6">
    <name type="scientific">Desulfocurvibacter africanus PCS</name>
    <dbReference type="NCBI Taxonomy" id="1262666"/>
    <lineage>
        <taxon>Bacteria</taxon>
        <taxon>Pseudomonadati</taxon>
        <taxon>Thermodesulfobacteriota</taxon>
        <taxon>Desulfovibrionia</taxon>
        <taxon>Desulfovibrionales</taxon>
        <taxon>Desulfovibrionaceae</taxon>
        <taxon>Desulfocurvibacter</taxon>
    </lineage>
</organism>
<dbReference type="SUPFAM" id="SSF53383">
    <property type="entry name" value="PLP-dependent transferases"/>
    <property type="match status" value="1"/>
</dbReference>
<dbReference type="GO" id="GO:0008483">
    <property type="term" value="F:transaminase activity"/>
    <property type="evidence" value="ECO:0007669"/>
    <property type="project" value="TreeGrafter"/>
</dbReference>
<feature type="modified residue" description="N6-(pyridoxal phosphate)lysine" evidence="3">
    <location>
        <position position="205"/>
    </location>
</feature>
<accession>M5PWQ2</accession>
<evidence type="ECO:0000313" key="6">
    <source>
        <dbReference type="Proteomes" id="UP000011922"/>
    </source>
</evidence>
<dbReference type="GO" id="GO:0030170">
    <property type="term" value="F:pyridoxal phosphate binding"/>
    <property type="evidence" value="ECO:0007669"/>
    <property type="project" value="TreeGrafter"/>
</dbReference>
<dbReference type="PANTHER" id="PTHR30244">
    <property type="entry name" value="TRANSAMINASE"/>
    <property type="match status" value="1"/>
</dbReference>
<dbReference type="PATRIC" id="fig|1262666.3.peg.716"/>
<evidence type="ECO:0000256" key="3">
    <source>
        <dbReference type="PIRSR" id="PIRSR000390-2"/>
    </source>
</evidence>
<evidence type="ECO:0000256" key="2">
    <source>
        <dbReference type="PIRSR" id="PIRSR000390-1"/>
    </source>
</evidence>
<dbReference type="PIRSF" id="PIRSF000390">
    <property type="entry name" value="PLP_StrS"/>
    <property type="match status" value="1"/>
</dbReference>
<dbReference type="InterPro" id="IPR015421">
    <property type="entry name" value="PyrdxlP-dep_Trfase_major"/>
</dbReference>
<keyword evidence="3 4" id="KW-0663">Pyridoxal phosphate</keyword>
<evidence type="ECO:0000256" key="1">
    <source>
        <dbReference type="ARBA" id="ARBA00037999"/>
    </source>
</evidence>
<dbReference type="Proteomes" id="UP000011922">
    <property type="component" value="Unassembled WGS sequence"/>
</dbReference>
<gene>
    <name evidence="5" type="ORF">PCS_00708</name>
</gene>
<dbReference type="GO" id="GO:0000271">
    <property type="term" value="P:polysaccharide biosynthetic process"/>
    <property type="evidence" value="ECO:0007669"/>
    <property type="project" value="TreeGrafter"/>
</dbReference>
<dbReference type="InterPro" id="IPR000653">
    <property type="entry name" value="DegT/StrS_aminotransferase"/>
</dbReference>
<dbReference type="RefSeq" id="WP_005984155.1">
    <property type="nucleotide sequence ID" value="NZ_AOSV01000004.1"/>
</dbReference>
<evidence type="ECO:0000313" key="5">
    <source>
        <dbReference type="EMBL" id="EMG38410.1"/>
    </source>
</evidence>
<protein>
    <submittedName>
        <fullName evidence="5">Putative PLP-dependent enzyme possibly involved in cell wall biogenesis</fullName>
    </submittedName>
</protein>
<dbReference type="AlphaFoldDB" id="M5PWQ2"/>
<dbReference type="Gene3D" id="3.40.640.10">
    <property type="entry name" value="Type I PLP-dependent aspartate aminotransferase-like (Major domain)"/>
    <property type="match status" value="1"/>
</dbReference>
<sequence>MSKLALLGGQPVRTTPFPAYVTAGAEEKEAAALVIDSGVLSRYLGCWHEQFYGGTEVQALEQEWAAYYGVKHAIAVNSCTSGLICALGAIGLSPGDEVIVTPWSMSISATGPLFYGGIPVFADLEPDYFCLSPASVEERISPRTKAIVVVDIFGQPYDAEAINAIARKHGIPVIEDCAQAPGVRLNGRYAGTLGDVGVFSLNYHKHIHCGEGGVIVTDSDSLAERLQLIRNHAEAVVAGKGTPDLTNMLGYNFRMTELDAALTRCQLKKLAPLLEIRQRNVAYLENGLKEIPCLTIPAVRLGAEHAYYVHACRYDAEEAGITSRRFVEAVKAELPTFHLREKEGTKLGAGYVQPLYLLPMFQQRIAIGNQGWPFTLTSRTYARGLCPVCEDLYEHSVITHEFMLPSMDKSDMDDVVKAFHKVWENRDELR</sequence>
<dbReference type="OrthoDB" id="9771070at2"/>
<dbReference type="Pfam" id="PF01041">
    <property type="entry name" value="DegT_DnrJ_EryC1"/>
    <property type="match status" value="1"/>
</dbReference>
<reference evidence="5 6" key="1">
    <citation type="journal article" date="2013" name="Genome Announc.">
        <title>Draft Genome Sequence for Desulfovibrio africanus Strain PCS.</title>
        <authorList>
            <person name="Brown S.D."/>
            <person name="Utturkar S.M."/>
            <person name="Arkin A.P."/>
            <person name="Deutschbauer A.M."/>
            <person name="Elias D.A."/>
            <person name="Hazen T.C."/>
            <person name="Chakraborty R."/>
        </authorList>
    </citation>
    <scope>NUCLEOTIDE SEQUENCE [LARGE SCALE GENOMIC DNA]</scope>
    <source>
        <strain evidence="5 6">PCS</strain>
    </source>
</reference>
<proteinExistence type="inferred from homology"/>
<dbReference type="InterPro" id="IPR015422">
    <property type="entry name" value="PyrdxlP-dep_Trfase_small"/>
</dbReference>
<comment type="caution">
    <text evidence="5">The sequence shown here is derived from an EMBL/GenBank/DDBJ whole genome shotgun (WGS) entry which is preliminary data.</text>
</comment>